<dbReference type="RefSeq" id="WP_013787550.1">
    <property type="nucleotide sequence ID" value="NC_015555.1"/>
</dbReference>
<dbReference type="STRING" id="858215.Thexy_0759"/>
<dbReference type="EMBL" id="CP002739">
    <property type="protein sequence ID" value="AEF16802.1"/>
    <property type="molecule type" value="Genomic_DNA"/>
</dbReference>
<dbReference type="eggNOG" id="ENOG5033F0B">
    <property type="taxonomic scope" value="Bacteria"/>
</dbReference>
<reference evidence="1" key="1">
    <citation type="submission" date="2011-05" db="EMBL/GenBank/DDBJ databases">
        <title>Complete sequence of Thermoanaerobacterium xylanolyticum LX-11.</title>
        <authorList>
            <consortium name="US DOE Joint Genome Institute"/>
            <person name="Lucas S."/>
            <person name="Han J."/>
            <person name="Lapidus A."/>
            <person name="Cheng J.-F."/>
            <person name="Goodwin L."/>
            <person name="Pitluck S."/>
            <person name="Peters L."/>
            <person name="Mikhailova N."/>
            <person name="Lu M."/>
            <person name="Han C."/>
            <person name="Tapia R."/>
            <person name="Land M."/>
            <person name="Hauser L."/>
            <person name="Kyrpides N."/>
            <person name="Ivanova N."/>
            <person name="Pagani I."/>
            <person name="Hemme C."/>
            <person name="Woyke T."/>
        </authorList>
    </citation>
    <scope>NUCLEOTIDE SEQUENCE</scope>
    <source>
        <strain evidence="1">LX-11</strain>
    </source>
</reference>
<name>F6BIQ8_THEXL</name>
<protein>
    <submittedName>
        <fullName evidence="1">Uncharacterized protein</fullName>
    </submittedName>
</protein>
<evidence type="ECO:0000313" key="1">
    <source>
        <dbReference type="EMBL" id="AEF16802.1"/>
    </source>
</evidence>
<organism evidence="1 2">
    <name type="scientific">Thermoanaerobacterium xylanolyticum (strain ATCC 49914 / DSM 7097 / LX-11)</name>
    <dbReference type="NCBI Taxonomy" id="858215"/>
    <lineage>
        <taxon>Bacteria</taxon>
        <taxon>Bacillati</taxon>
        <taxon>Bacillota</taxon>
        <taxon>Clostridia</taxon>
        <taxon>Thermoanaerobacterales</taxon>
        <taxon>Thermoanaerobacteraceae</taxon>
        <taxon>Thermoanaerobacterium</taxon>
    </lineage>
</organism>
<proteinExistence type="predicted"/>
<gene>
    <name evidence="1" type="ordered locus">Thexy_0759</name>
</gene>
<accession>F6BIQ8</accession>
<dbReference type="KEGG" id="txy:Thexy_0759"/>
<dbReference type="Proteomes" id="UP000007239">
    <property type="component" value="Chromosome"/>
</dbReference>
<dbReference type="HOGENOM" id="CLU_188986_0_0_9"/>
<keyword evidence="2" id="KW-1185">Reference proteome</keyword>
<evidence type="ECO:0000313" key="2">
    <source>
        <dbReference type="Proteomes" id="UP000007239"/>
    </source>
</evidence>
<sequence length="79" mass="9501">MKYSYLELKEDLSIGHEVEFLYNNEKYSISHNEKGWYLTRFSDNVYQSFNDSEELLEKALIGNKRIKEIWDNVVVESIF</sequence>
<dbReference type="AlphaFoldDB" id="F6BIQ8"/>